<dbReference type="OrthoDB" id="5147801at2"/>
<evidence type="ECO:0000313" key="4">
    <source>
        <dbReference type="Proteomes" id="UP000321638"/>
    </source>
</evidence>
<feature type="domain" description="Glycosyltransferase subfamily 4-like N-terminal" evidence="2">
    <location>
        <begin position="30"/>
        <end position="184"/>
    </location>
</feature>
<keyword evidence="4" id="KW-1185">Reference proteome</keyword>
<evidence type="ECO:0000313" key="3">
    <source>
        <dbReference type="EMBL" id="TXL73991.1"/>
    </source>
</evidence>
<dbReference type="PANTHER" id="PTHR12526">
    <property type="entry name" value="GLYCOSYLTRANSFERASE"/>
    <property type="match status" value="1"/>
</dbReference>
<gene>
    <name evidence="3" type="ORF">FHP25_18905</name>
</gene>
<organism evidence="3 4">
    <name type="scientific">Vineibacter terrae</name>
    <dbReference type="NCBI Taxonomy" id="2586908"/>
    <lineage>
        <taxon>Bacteria</taxon>
        <taxon>Pseudomonadati</taxon>
        <taxon>Pseudomonadota</taxon>
        <taxon>Alphaproteobacteria</taxon>
        <taxon>Hyphomicrobiales</taxon>
        <taxon>Vineibacter</taxon>
    </lineage>
</organism>
<reference evidence="3 4" key="1">
    <citation type="submission" date="2019-06" db="EMBL/GenBank/DDBJ databases">
        <title>New taxonomy in bacterial strain CC-CFT640, isolated from vineyard.</title>
        <authorList>
            <person name="Lin S.-Y."/>
            <person name="Tsai C.-F."/>
            <person name="Young C.-C."/>
        </authorList>
    </citation>
    <scope>NUCLEOTIDE SEQUENCE [LARGE SCALE GENOMIC DNA]</scope>
    <source>
        <strain evidence="3 4">CC-CFT640</strain>
    </source>
</reference>
<sequence>MTMTDASTLPIADASRLPTVLQIVPALAGGGIARAAVDTAAALVASGARAVIASPPGPMLGELRRLKVAHIALPPDRDSLLQALGNVRRLRRSIADHGVDIVHSRSRAAAWTARQLARSSNLVFVASAHWPDRGERWSARRMEAAQAQADAVIAVSDFVAQSATANRHAGTGRVVTIPSGINLDHFNPATVRAERLIKLAAQWRLPDDRRIILFPARLDGDRGQTRLIDAIKHLGRRDIYCLLLGALATPTAFEGDLKRYIEARDLGGIVGITAFCDDMPAAYMLSDVVVVGGQGQGFSRASIEAQAMSRPVVCDADSGAVEGIVPGETGWAAPAGAPAALAQALDHALRLTADERASLSHRAQRHVRTLFSVDTMCRRTLALYAELMGRAV</sequence>
<proteinExistence type="predicted"/>
<dbReference type="Pfam" id="PF13439">
    <property type="entry name" value="Glyco_transf_4"/>
    <property type="match status" value="1"/>
</dbReference>
<name>A0A5C8PKR5_9HYPH</name>
<dbReference type="SUPFAM" id="SSF53756">
    <property type="entry name" value="UDP-Glycosyltransferase/glycogen phosphorylase"/>
    <property type="match status" value="1"/>
</dbReference>
<comment type="caution">
    <text evidence="3">The sequence shown here is derived from an EMBL/GenBank/DDBJ whole genome shotgun (WGS) entry which is preliminary data.</text>
</comment>
<dbReference type="Gene3D" id="3.40.50.2000">
    <property type="entry name" value="Glycogen Phosphorylase B"/>
    <property type="match status" value="2"/>
</dbReference>
<feature type="domain" description="Glycosyl transferase family 1" evidence="1">
    <location>
        <begin position="201"/>
        <end position="365"/>
    </location>
</feature>
<dbReference type="RefSeq" id="WP_147848516.1">
    <property type="nucleotide sequence ID" value="NZ_VDUZ01000021.1"/>
</dbReference>
<accession>A0A5C8PKR5</accession>
<dbReference type="InterPro" id="IPR001296">
    <property type="entry name" value="Glyco_trans_1"/>
</dbReference>
<dbReference type="Pfam" id="PF00534">
    <property type="entry name" value="Glycos_transf_1"/>
    <property type="match status" value="1"/>
</dbReference>
<dbReference type="AlphaFoldDB" id="A0A5C8PKR5"/>
<dbReference type="GO" id="GO:0016757">
    <property type="term" value="F:glycosyltransferase activity"/>
    <property type="evidence" value="ECO:0007669"/>
    <property type="project" value="InterPro"/>
</dbReference>
<evidence type="ECO:0000259" key="2">
    <source>
        <dbReference type="Pfam" id="PF13439"/>
    </source>
</evidence>
<dbReference type="EMBL" id="VDUZ01000021">
    <property type="protein sequence ID" value="TXL73991.1"/>
    <property type="molecule type" value="Genomic_DNA"/>
</dbReference>
<evidence type="ECO:0000259" key="1">
    <source>
        <dbReference type="Pfam" id="PF00534"/>
    </source>
</evidence>
<keyword evidence="3" id="KW-0808">Transferase</keyword>
<protein>
    <submittedName>
        <fullName evidence="3">Glycosyltransferase family 4 protein</fullName>
    </submittedName>
</protein>
<dbReference type="Proteomes" id="UP000321638">
    <property type="component" value="Unassembled WGS sequence"/>
</dbReference>
<dbReference type="InterPro" id="IPR028098">
    <property type="entry name" value="Glyco_trans_4-like_N"/>
</dbReference>